<sequence length="128" mass="14126">MLVVTYWTLSCLRVRAFVLLLSAAQVVDFTWAFKANTQGQYQGNGQFLNHVTTVVADVYAAWGFHVSVKAHADEPYNAGTLGAPVAVQELQVTMEVTTALNSRIDNCRVRFFGDGRDPQCIQCSTYAC</sequence>
<organism evidence="1">
    <name type="scientific">Tetraselmis chuii</name>
    <dbReference type="NCBI Taxonomy" id="63592"/>
    <lineage>
        <taxon>Eukaryota</taxon>
        <taxon>Viridiplantae</taxon>
        <taxon>Chlorophyta</taxon>
        <taxon>core chlorophytes</taxon>
        <taxon>Chlorodendrophyceae</taxon>
        <taxon>Chlorodendrales</taxon>
        <taxon>Chlorodendraceae</taxon>
        <taxon>Tetraselmis</taxon>
    </lineage>
</organism>
<name>A0A7S1T4K0_9CHLO</name>
<gene>
    <name evidence="1" type="ORF">TCHU04912_LOCUS20294</name>
</gene>
<accession>A0A7S1T4K0</accession>
<reference evidence="1" key="1">
    <citation type="submission" date="2021-01" db="EMBL/GenBank/DDBJ databases">
        <authorList>
            <person name="Corre E."/>
            <person name="Pelletier E."/>
            <person name="Niang G."/>
            <person name="Scheremetjew M."/>
            <person name="Finn R."/>
            <person name="Kale V."/>
            <person name="Holt S."/>
            <person name="Cochrane G."/>
            <person name="Meng A."/>
            <person name="Brown T."/>
            <person name="Cohen L."/>
        </authorList>
    </citation>
    <scope>NUCLEOTIDE SEQUENCE</scope>
    <source>
        <strain evidence="1">PLY429</strain>
    </source>
</reference>
<dbReference type="EMBL" id="HBGG01039424">
    <property type="protein sequence ID" value="CAD9220700.1"/>
    <property type="molecule type" value="Transcribed_RNA"/>
</dbReference>
<proteinExistence type="predicted"/>
<evidence type="ECO:0000313" key="1">
    <source>
        <dbReference type="EMBL" id="CAD9220700.1"/>
    </source>
</evidence>
<protein>
    <submittedName>
        <fullName evidence="1">Uncharacterized protein</fullName>
    </submittedName>
</protein>
<dbReference type="AlphaFoldDB" id="A0A7S1T4K0"/>